<dbReference type="GO" id="GO:0042421">
    <property type="term" value="P:norepinephrine biosynthetic process"/>
    <property type="evidence" value="ECO:0007669"/>
    <property type="project" value="TreeGrafter"/>
</dbReference>
<dbReference type="CDD" id="cd09631">
    <property type="entry name" value="DOMON_DOH"/>
    <property type="match status" value="1"/>
</dbReference>
<dbReference type="InterPro" id="IPR000945">
    <property type="entry name" value="DBH-like"/>
</dbReference>
<evidence type="ECO:0000259" key="2">
    <source>
        <dbReference type="PROSITE" id="PS50836"/>
    </source>
</evidence>
<dbReference type="AlphaFoldDB" id="A0A162R365"/>
<accession>A0A162R365</accession>
<dbReference type="EMBL" id="LRGB01000243">
    <property type="protein sequence ID" value="KZS20189.1"/>
    <property type="molecule type" value="Genomic_DNA"/>
</dbReference>
<sequence length="196" mass="21650">MKLSTLSLAIIAIFMASYCCFAVPARSFKDDVVMENEQVLDPSGPMILRWTIINETAEIEIEVQTNCTGWMGVSFGNGLGFGRPGALGDAMIGGYDDELGIGYIEDRWIDLSVLSEIKPGGGEYDDHVDVFLKSATYQEPWSIIRYRRSIDTGDSQDVVIRPGPMLVIWTYADSDNTSIPHHPDTPGSSQVTFFNL</sequence>
<organism evidence="3 4">
    <name type="scientific">Daphnia magna</name>
    <dbReference type="NCBI Taxonomy" id="35525"/>
    <lineage>
        <taxon>Eukaryota</taxon>
        <taxon>Metazoa</taxon>
        <taxon>Ecdysozoa</taxon>
        <taxon>Arthropoda</taxon>
        <taxon>Crustacea</taxon>
        <taxon>Branchiopoda</taxon>
        <taxon>Diplostraca</taxon>
        <taxon>Cladocera</taxon>
        <taxon>Anomopoda</taxon>
        <taxon>Daphniidae</taxon>
        <taxon>Daphnia</taxon>
    </lineage>
</organism>
<dbReference type="Pfam" id="PF03351">
    <property type="entry name" value="DOMON"/>
    <property type="match status" value="1"/>
</dbReference>
<keyword evidence="1" id="KW-0732">Signal</keyword>
<reference evidence="3 4" key="1">
    <citation type="submission" date="2016-03" db="EMBL/GenBank/DDBJ databases">
        <title>EvidentialGene: Evidence-directed Construction of Genes on Genomes.</title>
        <authorList>
            <person name="Gilbert D.G."/>
            <person name="Choi J.-H."/>
            <person name="Mockaitis K."/>
            <person name="Colbourne J."/>
            <person name="Pfrender M."/>
        </authorList>
    </citation>
    <scope>NUCLEOTIDE SEQUENCE [LARGE SCALE GENOMIC DNA]</scope>
    <source>
        <strain evidence="3 4">Xinb3</strain>
        <tissue evidence="3">Complete organism</tissue>
    </source>
</reference>
<keyword evidence="4" id="KW-1185">Reference proteome</keyword>
<gene>
    <name evidence="3" type="ORF">APZ42_013183</name>
</gene>
<evidence type="ECO:0000313" key="4">
    <source>
        <dbReference type="Proteomes" id="UP000076858"/>
    </source>
</evidence>
<dbReference type="GO" id="GO:0042420">
    <property type="term" value="P:dopamine catabolic process"/>
    <property type="evidence" value="ECO:0007669"/>
    <property type="project" value="TreeGrafter"/>
</dbReference>
<feature type="signal peptide" evidence="1">
    <location>
        <begin position="1"/>
        <end position="22"/>
    </location>
</feature>
<dbReference type="PANTHER" id="PTHR10157">
    <property type="entry name" value="DOPAMINE BETA HYDROXYLASE RELATED"/>
    <property type="match status" value="1"/>
</dbReference>
<dbReference type="GO" id="GO:0006589">
    <property type="term" value="P:octopamine biosynthetic process"/>
    <property type="evidence" value="ECO:0007669"/>
    <property type="project" value="TreeGrafter"/>
</dbReference>
<feature type="domain" description="DOMON" evidence="2">
    <location>
        <begin position="44"/>
        <end position="172"/>
    </location>
</feature>
<dbReference type="PROSITE" id="PS50836">
    <property type="entry name" value="DOMON"/>
    <property type="match status" value="1"/>
</dbReference>
<dbReference type="InterPro" id="IPR045266">
    <property type="entry name" value="DOH_DOMON"/>
</dbReference>
<protein>
    <recommendedName>
        <fullName evidence="2">DOMON domain-containing protein</fullName>
    </recommendedName>
</protein>
<name>A0A162R365_9CRUS</name>
<dbReference type="GO" id="GO:0030667">
    <property type="term" value="C:secretory granule membrane"/>
    <property type="evidence" value="ECO:0007669"/>
    <property type="project" value="TreeGrafter"/>
</dbReference>
<proteinExistence type="predicted"/>
<evidence type="ECO:0000256" key="1">
    <source>
        <dbReference type="SAM" id="SignalP"/>
    </source>
</evidence>
<dbReference type="Proteomes" id="UP000076858">
    <property type="component" value="Unassembled WGS sequence"/>
</dbReference>
<dbReference type="GO" id="GO:0004500">
    <property type="term" value="F:dopamine beta-monooxygenase activity"/>
    <property type="evidence" value="ECO:0007669"/>
    <property type="project" value="InterPro"/>
</dbReference>
<dbReference type="PANTHER" id="PTHR10157:SF23">
    <property type="entry name" value="MOXD1 HOMOLOG 1"/>
    <property type="match status" value="1"/>
</dbReference>
<evidence type="ECO:0000313" key="3">
    <source>
        <dbReference type="EMBL" id="KZS20189.1"/>
    </source>
</evidence>
<dbReference type="OrthoDB" id="19261at2759"/>
<dbReference type="SMART" id="SM00664">
    <property type="entry name" value="DoH"/>
    <property type="match status" value="1"/>
</dbReference>
<dbReference type="GO" id="GO:0005507">
    <property type="term" value="F:copper ion binding"/>
    <property type="evidence" value="ECO:0007669"/>
    <property type="project" value="TreeGrafter"/>
</dbReference>
<feature type="chain" id="PRO_5007839223" description="DOMON domain-containing protein" evidence="1">
    <location>
        <begin position="23"/>
        <end position="196"/>
    </location>
</feature>
<dbReference type="GO" id="GO:0005615">
    <property type="term" value="C:extracellular space"/>
    <property type="evidence" value="ECO:0007669"/>
    <property type="project" value="TreeGrafter"/>
</dbReference>
<dbReference type="InterPro" id="IPR005018">
    <property type="entry name" value="DOMON_domain"/>
</dbReference>
<comment type="caution">
    <text evidence="3">The sequence shown here is derived from an EMBL/GenBank/DDBJ whole genome shotgun (WGS) entry which is preliminary data.</text>
</comment>